<keyword evidence="4" id="KW-0067">ATP-binding</keyword>
<evidence type="ECO:0000313" key="8">
    <source>
        <dbReference type="EMBL" id="TWB38080.1"/>
    </source>
</evidence>
<dbReference type="GO" id="GO:0017004">
    <property type="term" value="P:cytochrome complex assembly"/>
    <property type="evidence" value="ECO:0007669"/>
    <property type="project" value="UniProtKB-KW"/>
</dbReference>
<dbReference type="NCBIfam" id="TIGR01189">
    <property type="entry name" value="ccmA"/>
    <property type="match status" value="1"/>
</dbReference>
<evidence type="ECO:0000256" key="4">
    <source>
        <dbReference type="ARBA" id="ARBA00022840"/>
    </source>
</evidence>
<dbReference type="InterPro" id="IPR003439">
    <property type="entry name" value="ABC_transporter-like_ATP-bd"/>
</dbReference>
<dbReference type="OrthoDB" id="9800654at2"/>
<dbReference type="GO" id="GO:0016887">
    <property type="term" value="F:ATP hydrolysis activity"/>
    <property type="evidence" value="ECO:0007669"/>
    <property type="project" value="InterPro"/>
</dbReference>
<evidence type="ECO:0000256" key="2">
    <source>
        <dbReference type="ARBA" id="ARBA00022741"/>
    </source>
</evidence>
<keyword evidence="9" id="KW-1185">Reference proteome</keyword>
<evidence type="ECO:0000256" key="6">
    <source>
        <dbReference type="ARBA" id="ARBA00023136"/>
    </source>
</evidence>
<gene>
    <name evidence="8" type="ORF">FBZ90_11372</name>
</gene>
<dbReference type="GO" id="GO:0005524">
    <property type="term" value="F:ATP binding"/>
    <property type="evidence" value="ECO:0007669"/>
    <property type="project" value="UniProtKB-KW"/>
</dbReference>
<dbReference type="EMBL" id="VITR01000013">
    <property type="protein sequence ID" value="TWB38080.1"/>
    <property type="molecule type" value="Genomic_DNA"/>
</dbReference>
<keyword evidence="5" id="KW-1278">Translocase</keyword>
<dbReference type="PANTHER" id="PTHR43499">
    <property type="entry name" value="ABC TRANSPORTER I FAMILY MEMBER 1"/>
    <property type="match status" value="1"/>
</dbReference>
<dbReference type="PANTHER" id="PTHR43499:SF1">
    <property type="entry name" value="ABC TRANSPORTER I FAMILY MEMBER 1"/>
    <property type="match status" value="1"/>
</dbReference>
<protein>
    <submittedName>
        <fullName evidence="8">Heme exporter protein A</fullName>
    </submittedName>
</protein>
<name>A0A560GXD0_9PROT</name>
<feature type="domain" description="ABC transporter" evidence="7">
    <location>
        <begin position="7"/>
        <end position="229"/>
    </location>
</feature>
<keyword evidence="3" id="KW-0201">Cytochrome c-type biogenesis</keyword>
<evidence type="ECO:0000259" key="7">
    <source>
        <dbReference type="PROSITE" id="PS50893"/>
    </source>
</evidence>
<dbReference type="Gene3D" id="3.40.50.300">
    <property type="entry name" value="P-loop containing nucleotide triphosphate hydrolases"/>
    <property type="match status" value="1"/>
</dbReference>
<dbReference type="InterPro" id="IPR003593">
    <property type="entry name" value="AAA+_ATPase"/>
</dbReference>
<evidence type="ECO:0000313" key="9">
    <source>
        <dbReference type="Proteomes" id="UP000315751"/>
    </source>
</evidence>
<sequence>MISTALFTGHDLLCLRGGRLVFQDLDFQLAAGGCLTLVGPNGSGKSTLLRLMAGLLKPLRGIIAWDGVSLGQDPEAHRARLHYVGHLDAVKASFTCREMLAFWAGLRGGGGMGVAGVDAALAAFAIDAIADVPGRFLSAGQRRRLSLARLVAAPAPLWLLDEPTVGLDRASVALLEDAIARHRAQGGRVVLSTHIDLATPGGDVLDLAAFTPVEEDESLDGCDGAEDAA</sequence>
<dbReference type="SUPFAM" id="SSF52540">
    <property type="entry name" value="P-loop containing nucleoside triphosphate hydrolases"/>
    <property type="match status" value="1"/>
</dbReference>
<dbReference type="AlphaFoldDB" id="A0A560GXD0"/>
<keyword evidence="1" id="KW-0813">Transport</keyword>
<dbReference type="InterPro" id="IPR017871">
    <property type="entry name" value="ABC_transporter-like_CS"/>
</dbReference>
<dbReference type="RefSeq" id="WP_145734829.1">
    <property type="nucleotide sequence ID" value="NZ_VITR01000013.1"/>
</dbReference>
<reference evidence="8 9" key="1">
    <citation type="submission" date="2019-06" db="EMBL/GenBank/DDBJ databases">
        <title>Genomic Encyclopedia of Type Strains, Phase IV (KMG-V): Genome sequencing to study the core and pangenomes of soil and plant-associated prokaryotes.</title>
        <authorList>
            <person name="Whitman W."/>
        </authorList>
    </citation>
    <scope>NUCLEOTIDE SEQUENCE [LARGE SCALE GENOMIC DNA]</scope>
    <source>
        <strain evidence="8 9">BR 11622</strain>
    </source>
</reference>
<evidence type="ECO:0000256" key="5">
    <source>
        <dbReference type="ARBA" id="ARBA00022967"/>
    </source>
</evidence>
<dbReference type="PROSITE" id="PS50893">
    <property type="entry name" value="ABC_TRANSPORTER_2"/>
    <property type="match status" value="1"/>
</dbReference>
<comment type="caution">
    <text evidence="8">The sequence shown here is derived from an EMBL/GenBank/DDBJ whole genome shotgun (WGS) entry which is preliminary data.</text>
</comment>
<accession>A0A560GXD0</accession>
<dbReference type="SMART" id="SM00382">
    <property type="entry name" value="AAA"/>
    <property type="match status" value="1"/>
</dbReference>
<dbReference type="InterPro" id="IPR027417">
    <property type="entry name" value="P-loop_NTPase"/>
</dbReference>
<organism evidence="8 9">
    <name type="scientific">Nitrospirillum amazonense</name>
    <dbReference type="NCBI Taxonomy" id="28077"/>
    <lineage>
        <taxon>Bacteria</taxon>
        <taxon>Pseudomonadati</taxon>
        <taxon>Pseudomonadota</taxon>
        <taxon>Alphaproteobacteria</taxon>
        <taxon>Rhodospirillales</taxon>
        <taxon>Azospirillaceae</taxon>
        <taxon>Nitrospirillum</taxon>
    </lineage>
</organism>
<keyword evidence="6" id="KW-0472">Membrane</keyword>
<dbReference type="Pfam" id="PF00005">
    <property type="entry name" value="ABC_tran"/>
    <property type="match status" value="1"/>
</dbReference>
<evidence type="ECO:0000256" key="1">
    <source>
        <dbReference type="ARBA" id="ARBA00022448"/>
    </source>
</evidence>
<dbReference type="PROSITE" id="PS00211">
    <property type="entry name" value="ABC_TRANSPORTER_1"/>
    <property type="match status" value="1"/>
</dbReference>
<evidence type="ECO:0000256" key="3">
    <source>
        <dbReference type="ARBA" id="ARBA00022748"/>
    </source>
</evidence>
<dbReference type="InterPro" id="IPR005895">
    <property type="entry name" value="ABC_transptr_haem_export_CcmA"/>
</dbReference>
<proteinExistence type="predicted"/>
<dbReference type="Proteomes" id="UP000315751">
    <property type="component" value="Unassembled WGS sequence"/>
</dbReference>
<keyword evidence="2" id="KW-0547">Nucleotide-binding</keyword>
<dbReference type="GO" id="GO:0022857">
    <property type="term" value="F:transmembrane transporter activity"/>
    <property type="evidence" value="ECO:0007669"/>
    <property type="project" value="InterPro"/>
</dbReference>